<keyword evidence="3 6" id="KW-0812">Transmembrane</keyword>
<keyword evidence="5 6" id="KW-0472">Membrane</keyword>
<feature type="transmembrane region" description="Helical" evidence="6">
    <location>
        <begin position="356"/>
        <end position="375"/>
    </location>
</feature>
<feature type="transmembrane region" description="Helical" evidence="6">
    <location>
        <begin position="323"/>
        <end position="344"/>
    </location>
</feature>
<keyword evidence="9" id="KW-1185">Reference proteome</keyword>
<keyword evidence="2" id="KW-1003">Cell membrane</keyword>
<feature type="transmembrane region" description="Helical" evidence="6">
    <location>
        <begin position="62"/>
        <end position="81"/>
    </location>
</feature>
<dbReference type="PROSITE" id="PS50850">
    <property type="entry name" value="MFS"/>
    <property type="match status" value="1"/>
</dbReference>
<feature type="transmembrane region" description="Helical" evidence="6">
    <location>
        <begin position="395"/>
        <end position="416"/>
    </location>
</feature>
<dbReference type="Pfam" id="PF07690">
    <property type="entry name" value="MFS_1"/>
    <property type="match status" value="1"/>
</dbReference>
<feature type="transmembrane region" description="Helical" evidence="6">
    <location>
        <begin position="297"/>
        <end position="317"/>
    </location>
</feature>
<dbReference type="EMBL" id="CP135137">
    <property type="protein sequence ID" value="WWR11498.1"/>
    <property type="molecule type" value="Genomic_DNA"/>
</dbReference>
<dbReference type="InterPro" id="IPR011701">
    <property type="entry name" value="MFS"/>
</dbReference>
<keyword evidence="4 6" id="KW-1133">Transmembrane helix</keyword>
<dbReference type="RefSeq" id="WP_338516071.1">
    <property type="nucleotide sequence ID" value="NZ_CP135137.1"/>
</dbReference>
<feature type="transmembrane region" description="Helical" evidence="6">
    <location>
        <begin position="113"/>
        <end position="136"/>
    </location>
</feature>
<feature type="transmembrane region" description="Helical" evidence="6">
    <location>
        <begin position="86"/>
        <end position="107"/>
    </location>
</feature>
<evidence type="ECO:0000256" key="5">
    <source>
        <dbReference type="ARBA" id="ARBA00023136"/>
    </source>
</evidence>
<evidence type="ECO:0000256" key="4">
    <source>
        <dbReference type="ARBA" id="ARBA00022989"/>
    </source>
</evidence>
<evidence type="ECO:0000259" key="7">
    <source>
        <dbReference type="PROSITE" id="PS50850"/>
    </source>
</evidence>
<dbReference type="Gene3D" id="1.20.1250.20">
    <property type="entry name" value="MFS general substrate transporter like domains"/>
    <property type="match status" value="2"/>
</dbReference>
<evidence type="ECO:0000256" key="2">
    <source>
        <dbReference type="ARBA" id="ARBA00022475"/>
    </source>
</evidence>
<evidence type="ECO:0000256" key="1">
    <source>
        <dbReference type="ARBA" id="ARBA00004651"/>
    </source>
</evidence>
<dbReference type="PANTHER" id="PTHR43124">
    <property type="entry name" value="PURINE EFFLUX PUMP PBUE"/>
    <property type="match status" value="1"/>
</dbReference>
<organism evidence="8 9">
    <name type="scientific">Candidatus Legionella polyplacis</name>
    <dbReference type="NCBI Taxonomy" id="2005262"/>
    <lineage>
        <taxon>Bacteria</taxon>
        <taxon>Pseudomonadati</taxon>
        <taxon>Pseudomonadota</taxon>
        <taxon>Gammaproteobacteria</taxon>
        <taxon>Legionellales</taxon>
        <taxon>Legionellaceae</taxon>
        <taxon>Legionella</taxon>
    </lineage>
</organism>
<evidence type="ECO:0000313" key="9">
    <source>
        <dbReference type="Proteomes" id="UP001368618"/>
    </source>
</evidence>
<evidence type="ECO:0000256" key="6">
    <source>
        <dbReference type="SAM" id="Phobius"/>
    </source>
</evidence>
<evidence type="ECO:0000313" key="8">
    <source>
        <dbReference type="EMBL" id="WWR11498.1"/>
    </source>
</evidence>
<comment type="subcellular location">
    <subcellularLocation>
        <location evidence="1">Cell membrane</location>
        <topology evidence="1">Multi-pass membrane protein</topology>
    </subcellularLocation>
</comment>
<dbReference type="PANTHER" id="PTHR43124:SF3">
    <property type="entry name" value="CHLORAMPHENICOL EFFLUX PUMP RV0191"/>
    <property type="match status" value="1"/>
</dbReference>
<reference evidence="8" key="1">
    <citation type="submission" date="2023-09" db="EMBL/GenBank/DDBJ databases">
        <title>Genomes of two closely related lineages of the louse Polyplax serrata with different host specificities.</title>
        <authorList>
            <person name="Martinu J."/>
            <person name="Tarabai H."/>
            <person name="Stefka J."/>
            <person name="Hypsa V."/>
        </authorList>
    </citation>
    <scope>NUCLEOTIDE SEQUENCE [LARGE SCALE GENOMIC DNA]</scope>
    <source>
        <strain evidence="8">98ZLc_SE</strain>
    </source>
</reference>
<feature type="transmembrane region" description="Helical" evidence="6">
    <location>
        <begin position="229"/>
        <end position="251"/>
    </location>
</feature>
<name>A0ABZ2H093_9GAMM</name>
<dbReference type="InterPro" id="IPR050189">
    <property type="entry name" value="MFS_Efflux_Transporters"/>
</dbReference>
<dbReference type="Proteomes" id="UP001368618">
    <property type="component" value="Chromosome"/>
</dbReference>
<evidence type="ECO:0000256" key="3">
    <source>
        <dbReference type="ARBA" id="ARBA00022692"/>
    </source>
</evidence>
<feature type="transmembrane region" description="Helical" evidence="6">
    <location>
        <begin position="271"/>
        <end position="290"/>
    </location>
</feature>
<dbReference type="SUPFAM" id="SSF103473">
    <property type="entry name" value="MFS general substrate transporter"/>
    <property type="match status" value="1"/>
</dbReference>
<sequence length="426" mass="49367">MILKKYFLNRKNKYLASWLVCLSSGLFFCYEFFQFNIFDVINEFLRSDFKINSEQLSWMSSMYLWADVLFLIPAGIILDYFSVRKIILITMLICIFGIFGFSISHSFVVASVFYFISGIGNAFCFLSCVILISRWFPTHRRALIIGIVIMMAFIGGMVSHILLTWLNNFFNWRFSLYIDVVMGLFLFFWLYFTIQDFPKLSNIYRNKNILDKYKLFICFLSVLKNRQNWLVGLYTSLLNLPLVVLCALWGGTYLQYTYHLSKLESVKVINMIYMGSIFGSPLMGWISDFYKRRKPLMFLGAMMNIIVLIPLCMKYLFVSKFLLFILFFLIGFFASSQVISCPLISESNSNLNTGAATSIASVIIMGGGAIGQVLFGYLVQIHSNCYIKCCLNYDFIYAMRIFPISLIIALFVVFFIKETYCKSLVD</sequence>
<feature type="transmembrane region" description="Helical" evidence="6">
    <location>
        <begin position="12"/>
        <end position="33"/>
    </location>
</feature>
<dbReference type="InterPro" id="IPR020846">
    <property type="entry name" value="MFS_dom"/>
</dbReference>
<accession>A0ABZ2H093</accession>
<feature type="transmembrane region" description="Helical" evidence="6">
    <location>
        <begin position="143"/>
        <end position="166"/>
    </location>
</feature>
<dbReference type="InterPro" id="IPR036259">
    <property type="entry name" value="MFS_trans_sf"/>
</dbReference>
<protein>
    <submittedName>
        <fullName evidence="8">MFS transporter</fullName>
    </submittedName>
</protein>
<feature type="transmembrane region" description="Helical" evidence="6">
    <location>
        <begin position="172"/>
        <end position="192"/>
    </location>
</feature>
<feature type="domain" description="Major facilitator superfamily (MFS) profile" evidence="7">
    <location>
        <begin position="20"/>
        <end position="420"/>
    </location>
</feature>
<proteinExistence type="predicted"/>
<gene>
    <name evidence="8" type="ORF">RQL39_02295</name>
</gene>